<gene>
    <name evidence="1" type="ORF">FBU59_001896</name>
</gene>
<keyword evidence="2" id="KW-1185">Reference proteome</keyword>
<dbReference type="Proteomes" id="UP001150603">
    <property type="component" value="Unassembled WGS sequence"/>
</dbReference>
<organism evidence="1 2">
    <name type="scientific">Linderina macrospora</name>
    <dbReference type="NCBI Taxonomy" id="4868"/>
    <lineage>
        <taxon>Eukaryota</taxon>
        <taxon>Fungi</taxon>
        <taxon>Fungi incertae sedis</taxon>
        <taxon>Zoopagomycota</taxon>
        <taxon>Kickxellomycotina</taxon>
        <taxon>Kickxellomycetes</taxon>
        <taxon>Kickxellales</taxon>
        <taxon>Kickxellaceae</taxon>
        <taxon>Linderina</taxon>
    </lineage>
</organism>
<accession>A0ACC1JCR4</accession>
<comment type="caution">
    <text evidence="1">The sequence shown here is derived from an EMBL/GenBank/DDBJ whole genome shotgun (WGS) entry which is preliminary data.</text>
</comment>
<sequence>MLFDSAGKVETATSTEIDQQVDEKNPDSDTVTLDSPTDDTLDGSINEFPKYTRYAVVASCFMLQALSCGSIHSWGIQQEYLTAHDFAGDEGRIKTLSYIGTLMYFGVYLWGMLAGWLAEVWSYRKLCFIGVVCLAVGPLAASFCSEVRKIAMPILHNTAPAIRAAQMCLANIGDI</sequence>
<name>A0ACC1JCR4_9FUNG</name>
<reference evidence="1" key="1">
    <citation type="submission" date="2022-07" db="EMBL/GenBank/DDBJ databases">
        <title>Phylogenomic reconstructions and comparative analyses of Kickxellomycotina fungi.</title>
        <authorList>
            <person name="Reynolds N.K."/>
            <person name="Stajich J.E."/>
            <person name="Barry K."/>
            <person name="Grigoriev I.V."/>
            <person name="Crous P."/>
            <person name="Smith M.E."/>
        </authorList>
    </citation>
    <scope>NUCLEOTIDE SEQUENCE</scope>
    <source>
        <strain evidence="1">NRRL 5244</strain>
    </source>
</reference>
<proteinExistence type="predicted"/>
<evidence type="ECO:0000313" key="1">
    <source>
        <dbReference type="EMBL" id="KAJ1947285.1"/>
    </source>
</evidence>
<protein>
    <submittedName>
        <fullName evidence="1">Uncharacterized protein</fullName>
    </submittedName>
</protein>
<evidence type="ECO:0000313" key="2">
    <source>
        <dbReference type="Proteomes" id="UP001150603"/>
    </source>
</evidence>
<dbReference type="EMBL" id="JANBPW010000948">
    <property type="protein sequence ID" value="KAJ1947285.1"/>
    <property type="molecule type" value="Genomic_DNA"/>
</dbReference>